<dbReference type="SUPFAM" id="SSF56954">
    <property type="entry name" value="Outer membrane efflux proteins (OEP)"/>
    <property type="match status" value="1"/>
</dbReference>
<proteinExistence type="inferred from homology"/>
<dbReference type="KEGG" id="mico:GDR74_10090"/>
<evidence type="ECO:0000313" key="4">
    <source>
        <dbReference type="Proteomes" id="UP000325614"/>
    </source>
</evidence>
<organism evidence="3 4">
    <name type="scientific">Microvirga thermotolerans</name>
    <dbReference type="NCBI Taxonomy" id="2651334"/>
    <lineage>
        <taxon>Bacteria</taxon>
        <taxon>Pseudomonadati</taxon>
        <taxon>Pseudomonadota</taxon>
        <taxon>Alphaproteobacteria</taxon>
        <taxon>Hyphomicrobiales</taxon>
        <taxon>Methylobacteriaceae</taxon>
        <taxon>Microvirga</taxon>
    </lineage>
</organism>
<dbReference type="AlphaFoldDB" id="A0A5P9JYR2"/>
<dbReference type="PANTHER" id="PTHR30203">
    <property type="entry name" value="OUTER MEMBRANE CATION EFFLUX PROTEIN"/>
    <property type="match status" value="1"/>
</dbReference>
<dbReference type="Proteomes" id="UP000325614">
    <property type="component" value="Chromosome"/>
</dbReference>
<dbReference type="EMBL" id="CP045423">
    <property type="protein sequence ID" value="QFU16550.1"/>
    <property type="molecule type" value="Genomic_DNA"/>
</dbReference>
<keyword evidence="4" id="KW-1185">Reference proteome</keyword>
<dbReference type="PANTHER" id="PTHR30203:SF24">
    <property type="entry name" value="BLR4935 PROTEIN"/>
    <property type="match status" value="1"/>
</dbReference>
<evidence type="ECO:0000313" key="3">
    <source>
        <dbReference type="EMBL" id="QFU16550.1"/>
    </source>
</evidence>
<dbReference type="PROSITE" id="PS51257">
    <property type="entry name" value="PROKAR_LIPOPROTEIN"/>
    <property type="match status" value="1"/>
</dbReference>
<dbReference type="Gene3D" id="1.20.1600.10">
    <property type="entry name" value="Outer membrane efflux proteins (OEP)"/>
    <property type="match status" value="1"/>
</dbReference>
<dbReference type="RefSeq" id="WP_152586193.1">
    <property type="nucleotide sequence ID" value="NZ_CP045423.1"/>
</dbReference>
<dbReference type="Pfam" id="PF02321">
    <property type="entry name" value="OEP"/>
    <property type="match status" value="1"/>
</dbReference>
<evidence type="ECO:0000256" key="1">
    <source>
        <dbReference type="ARBA" id="ARBA00007613"/>
    </source>
</evidence>
<accession>A0A5P9JYR2</accession>
<comment type="similarity">
    <text evidence="1">Belongs to the outer membrane factor (OMF) (TC 1.B.17) family.</text>
</comment>
<evidence type="ECO:0000256" key="2">
    <source>
        <dbReference type="SAM" id="MobiDB-lite"/>
    </source>
</evidence>
<dbReference type="InterPro" id="IPR003423">
    <property type="entry name" value="OMP_efflux"/>
</dbReference>
<sequence length="494" mass="53726">MTEKNSAGSTRRLRLLGGVAATLLLGGCVSFSPDGGLSTAQTVAYAELGKDVVKITGGAEAAAIQHRVEELLKRPLTADSAVQIALLKNRGLQAAFNELGVSEAAYIQNSLPPNPTISLSRLGGNLELEIERQILIGLFELATLPARAAIAEQRFRAAQFRTAEAVLRLAAETRREYYRAVAANQQVAFMQQALATAETASELAKQLGETGALNKLEQAREHAFYQELGAQLARARIEQKVARERLIRQLGLWGRDIDFRLPSSLPPLPARIASAQDIERRALERRVDLQALRHDLEATARQFGLTNATRFVSDIELAGTSNYERVKTVSVDHGEVEVEKEKLNRRGLEIAFTIPIYDFGAVGVRNARETYMAAANRLAERAVNVRSEAREAYLRYRGNYDLARHYQSRVLPLQKRIQDEALLQYSGMLVDVSQLILDARARILSNVDAINARRDFWIAATDLKAALVGGGAGSGGPEGGREAVAAAAGGGGGH</sequence>
<name>A0A5P9JYR2_9HYPH</name>
<dbReference type="InterPro" id="IPR010131">
    <property type="entry name" value="MdtP/NodT-like"/>
</dbReference>
<dbReference type="GO" id="GO:0015562">
    <property type="term" value="F:efflux transmembrane transporter activity"/>
    <property type="evidence" value="ECO:0007669"/>
    <property type="project" value="InterPro"/>
</dbReference>
<protein>
    <submittedName>
        <fullName evidence="3">TolC family protein</fullName>
    </submittedName>
</protein>
<reference evidence="3 4" key="1">
    <citation type="submission" date="2019-10" db="EMBL/GenBank/DDBJ databases">
        <title>Isolation, Identification of Microvirga thermotolerans HR1, a novel thermophilic bacterium and Comparative Genomics of the genus Microvirga.</title>
        <authorList>
            <person name="Li J."/>
            <person name="Zhang W."/>
            <person name="Lin M."/>
            <person name="Wang J."/>
        </authorList>
    </citation>
    <scope>NUCLEOTIDE SEQUENCE [LARGE SCALE GENOMIC DNA]</scope>
    <source>
        <strain evidence="3 4">HR1</strain>
    </source>
</reference>
<gene>
    <name evidence="3" type="ORF">GDR74_10090</name>
</gene>
<feature type="region of interest" description="Disordered" evidence="2">
    <location>
        <begin position="471"/>
        <end position="494"/>
    </location>
</feature>